<feature type="signal peptide" evidence="10">
    <location>
        <begin position="1"/>
        <end position="23"/>
    </location>
</feature>
<keyword evidence="7" id="KW-0325">Glycoprotein</keyword>
<feature type="region of interest" description="Disordered" evidence="8">
    <location>
        <begin position="757"/>
        <end position="813"/>
    </location>
</feature>
<dbReference type="OrthoDB" id="8950207at2759"/>
<evidence type="ECO:0000256" key="9">
    <source>
        <dbReference type="SAM" id="Phobius"/>
    </source>
</evidence>
<dbReference type="Pfam" id="PF10577">
    <property type="entry name" value="FAM171A1-2-B_N"/>
    <property type="match status" value="1"/>
</dbReference>
<evidence type="ECO:0000256" key="8">
    <source>
        <dbReference type="SAM" id="MobiDB-lite"/>
    </source>
</evidence>
<keyword evidence="4 10" id="KW-0732">Signal</keyword>
<sequence>MAVPCTLLLGLAAVLLKARLVPAAASAELSRSDLSLIQQHQQQQQREKAKEKRPEVPEASPSTPVPVSVFMLKVQVNDIISRQYLNQAVVEVFVNYTKTNSTVTKKNGAVLIKVPYKLGLSLTIIAYKDGYVLTPLPWETGRMPIYSSVTLSLFPQSQANIWLFEDTVLITGKLADAKSQPSVQFSKALIKLPDSHHISNVTGYLTVLQQFLKVDNFLYTTGIAFNKSGLKSVELTPLSAICVKIYSGGKELKVDGSIQISLPLLHTNVINAGDHVPAWTFDMSLGAWINHGQGIVKNYNNHLIWTYDAPHLGYWIAAPLPGTRGSLGINEGSKDITAYHTVFLTAILGGTVVIVIGFFAVLLCYCRDKCGTPQKRERSITKLEVLKRDQTTSTTHINHISSVKVALTAQDRSQLFNAKNSSYNPQKKEPQKAEAEERVSMVKTRDNFKIYNEDVSFLSINPSNYSRNQSQSLEPNIGSKQPKHIHSLSPSLGDAQEEKRYLTGNEEVYGRSHIPEQLMHIYSQPIAILQTSDLFSTPEQLHTAKSATLPRKGQIVYGQLMEPVNRENFTQTLPKMPMHSHVQPPDAREENIVLEGQQSLPSQTSDWSRYSTSLLESVSVPGTLNEAVVMTPFSSELQGISEQTLLELSKGKPSPHPRAWFVSLDGKPVAQVRHSFIDLKKGKRTQSNDTSLDSGVDMNEHHSSRKLEREKTFIKSMHQPKILYLEDLDLSSSESGTTVCSPEDPTLRHILDGGSGAIMEHPVEESPGRKSTIEDFEASTSPTKKRGRSPLAKRDSKTNIWKKREERPLIPLN</sequence>
<evidence type="ECO:0000256" key="5">
    <source>
        <dbReference type="ARBA" id="ARBA00022989"/>
    </source>
</evidence>
<feature type="transmembrane region" description="Helical" evidence="9">
    <location>
        <begin position="342"/>
        <end position="366"/>
    </location>
</feature>
<evidence type="ECO:0000259" key="11">
    <source>
        <dbReference type="Pfam" id="PF10577"/>
    </source>
</evidence>
<evidence type="ECO:0000313" key="13">
    <source>
        <dbReference type="Proteomes" id="UP000504623"/>
    </source>
</evidence>
<gene>
    <name evidence="14" type="primary">FAM171B</name>
</gene>
<dbReference type="PANTHER" id="PTHR31626">
    <property type="entry name" value="SUSHI DOMAIN-CONTAINING PROTEIN"/>
    <property type="match status" value="1"/>
</dbReference>
<name>A0A9B0TFR0_CHRAS</name>
<dbReference type="InterPro" id="IPR018890">
    <property type="entry name" value="FAM171"/>
</dbReference>
<dbReference type="GO" id="GO:0016020">
    <property type="term" value="C:membrane"/>
    <property type="evidence" value="ECO:0007669"/>
    <property type="project" value="UniProtKB-SubCell"/>
</dbReference>
<feature type="domain" description="FAM171 N-terminal" evidence="11">
    <location>
        <begin position="71"/>
        <end position="318"/>
    </location>
</feature>
<evidence type="ECO:0000256" key="3">
    <source>
        <dbReference type="ARBA" id="ARBA00022692"/>
    </source>
</evidence>
<comment type="similarity">
    <text evidence="2">Belongs to the FAM171 family.</text>
</comment>
<dbReference type="Pfam" id="PF20771">
    <property type="entry name" value="FAM171A1-2-B_C"/>
    <property type="match status" value="1"/>
</dbReference>
<feature type="compositionally biased region" description="Basic and acidic residues" evidence="8">
    <location>
        <begin position="698"/>
        <end position="707"/>
    </location>
</feature>
<dbReference type="AlphaFoldDB" id="A0A9B0TFR0"/>
<keyword evidence="6 9" id="KW-0472">Membrane</keyword>
<dbReference type="RefSeq" id="XP_006864128.1">
    <property type="nucleotide sequence ID" value="XM_006864066.1"/>
</dbReference>
<feature type="region of interest" description="Disordered" evidence="8">
    <location>
        <begin position="40"/>
        <end position="63"/>
    </location>
</feature>
<feature type="region of interest" description="Disordered" evidence="8">
    <location>
        <begin position="467"/>
        <end position="495"/>
    </location>
</feature>
<accession>A0A9B0TFR0</accession>
<feature type="compositionally biased region" description="Basic and acidic residues" evidence="8">
    <location>
        <begin position="792"/>
        <end position="813"/>
    </location>
</feature>
<feature type="region of interest" description="Disordered" evidence="8">
    <location>
        <begin position="682"/>
        <end position="707"/>
    </location>
</feature>
<feature type="compositionally biased region" description="Basic and acidic residues" evidence="8">
    <location>
        <begin position="761"/>
        <end position="773"/>
    </location>
</feature>
<evidence type="ECO:0000256" key="7">
    <source>
        <dbReference type="ARBA" id="ARBA00023180"/>
    </source>
</evidence>
<keyword evidence="5 9" id="KW-1133">Transmembrane helix</keyword>
<dbReference type="GeneID" id="102824732"/>
<dbReference type="InterPro" id="IPR049175">
    <property type="entry name" value="FAM171_C"/>
</dbReference>
<organism evidence="13 14">
    <name type="scientific">Chrysochloris asiatica</name>
    <name type="common">Cape golden mole</name>
    <dbReference type="NCBI Taxonomy" id="185453"/>
    <lineage>
        <taxon>Eukaryota</taxon>
        <taxon>Metazoa</taxon>
        <taxon>Chordata</taxon>
        <taxon>Craniata</taxon>
        <taxon>Vertebrata</taxon>
        <taxon>Euteleostomi</taxon>
        <taxon>Mammalia</taxon>
        <taxon>Eutheria</taxon>
        <taxon>Afrotheria</taxon>
        <taxon>Chrysochloridae</taxon>
        <taxon>Chrysochlorinae</taxon>
        <taxon>Chrysochloris</taxon>
    </lineage>
</organism>
<evidence type="ECO:0000313" key="14">
    <source>
        <dbReference type="RefSeq" id="XP_006864128.1"/>
    </source>
</evidence>
<feature type="chain" id="PRO_5039433873" evidence="10">
    <location>
        <begin position="24"/>
        <end position="813"/>
    </location>
</feature>
<comment type="subcellular location">
    <subcellularLocation>
        <location evidence="1">Membrane</location>
        <topology evidence="1">Single-pass type I membrane protein</topology>
    </subcellularLocation>
</comment>
<evidence type="ECO:0000256" key="6">
    <source>
        <dbReference type="ARBA" id="ARBA00023136"/>
    </source>
</evidence>
<keyword evidence="3 9" id="KW-0812">Transmembrane</keyword>
<evidence type="ECO:0000256" key="2">
    <source>
        <dbReference type="ARBA" id="ARBA00006818"/>
    </source>
</evidence>
<keyword evidence="13" id="KW-1185">Reference proteome</keyword>
<dbReference type="Proteomes" id="UP000504623">
    <property type="component" value="Unplaced"/>
</dbReference>
<dbReference type="CTD" id="165215"/>
<evidence type="ECO:0000256" key="10">
    <source>
        <dbReference type="SAM" id="SignalP"/>
    </source>
</evidence>
<dbReference type="PANTHER" id="PTHR31626:SF2">
    <property type="entry name" value="PROTEIN FAM171B"/>
    <property type="match status" value="1"/>
</dbReference>
<proteinExistence type="inferred from homology"/>
<feature type="domain" description="FAM171 C-terminal" evidence="12">
    <location>
        <begin position="579"/>
        <end position="811"/>
    </location>
</feature>
<protein>
    <submittedName>
        <fullName evidence="14">Protein FAM171B</fullName>
    </submittedName>
</protein>
<reference evidence="14" key="1">
    <citation type="submission" date="2025-08" db="UniProtKB">
        <authorList>
            <consortium name="RefSeq"/>
        </authorList>
    </citation>
    <scope>IDENTIFICATION</scope>
    <source>
        <tissue evidence="14">Spleen</tissue>
    </source>
</reference>
<evidence type="ECO:0000256" key="4">
    <source>
        <dbReference type="ARBA" id="ARBA00022729"/>
    </source>
</evidence>
<feature type="compositionally biased region" description="Basic and acidic residues" evidence="8">
    <location>
        <begin position="45"/>
        <end position="56"/>
    </location>
</feature>
<dbReference type="InterPro" id="IPR048530">
    <property type="entry name" value="FAM171_N"/>
</dbReference>
<evidence type="ECO:0000256" key="1">
    <source>
        <dbReference type="ARBA" id="ARBA00004479"/>
    </source>
</evidence>
<evidence type="ECO:0000259" key="12">
    <source>
        <dbReference type="Pfam" id="PF20771"/>
    </source>
</evidence>